<reference evidence="2 3" key="1">
    <citation type="submission" date="2023-12" db="EMBL/GenBank/DDBJ databases">
        <title>Amycolatopsis sp. V23-08.</title>
        <authorList>
            <person name="Somphong A."/>
        </authorList>
    </citation>
    <scope>NUCLEOTIDE SEQUENCE [LARGE SCALE GENOMIC DNA]</scope>
    <source>
        <strain evidence="2 3">V23-08</strain>
    </source>
</reference>
<comment type="caution">
    <text evidence="2">The sequence shown here is derived from an EMBL/GenBank/DDBJ whole genome shotgun (WGS) entry which is preliminary data.</text>
</comment>
<organism evidence="2 3">
    <name type="scientific">Amycolatopsis heterodermiae</name>
    <dbReference type="NCBI Taxonomy" id="3110235"/>
    <lineage>
        <taxon>Bacteria</taxon>
        <taxon>Bacillati</taxon>
        <taxon>Actinomycetota</taxon>
        <taxon>Actinomycetes</taxon>
        <taxon>Pseudonocardiales</taxon>
        <taxon>Pseudonocardiaceae</taxon>
        <taxon>Amycolatopsis</taxon>
    </lineage>
</organism>
<sequence length="239" mass="26478">MPETDEFRPENRIGAVLVSSRSLDEYRRMFALTGADLAGRVLDCPGGAASLTAELTAAGGHALACDPVYERPVGQVREAALESLGRGYAYHQAHPDEYVWTYFRDPDHYLESRTRSAELFAADRAARPENYVHAELPALPFADRQFDLVLSSHLLFSYADRFDREFHVASLRELARVGREVRVFPLVSMGLAENPELAPVRAELAAAGLHTAIRPVDYEFQRGGDAMMTISRAGHDSAE</sequence>
<proteinExistence type="predicted"/>
<protein>
    <submittedName>
        <fullName evidence="2">Methyltransferase domain-containing protein</fullName>
    </submittedName>
</protein>
<dbReference type="InterPro" id="IPR013216">
    <property type="entry name" value="Methyltransf_11"/>
</dbReference>
<evidence type="ECO:0000259" key="1">
    <source>
        <dbReference type="Pfam" id="PF08241"/>
    </source>
</evidence>
<feature type="domain" description="Methyltransferase type 11" evidence="1">
    <location>
        <begin position="122"/>
        <end position="177"/>
    </location>
</feature>
<dbReference type="SUPFAM" id="SSF53335">
    <property type="entry name" value="S-adenosyl-L-methionine-dependent methyltransferases"/>
    <property type="match status" value="1"/>
</dbReference>
<dbReference type="Gene3D" id="3.40.50.150">
    <property type="entry name" value="Vaccinia Virus protein VP39"/>
    <property type="match status" value="1"/>
</dbReference>
<evidence type="ECO:0000313" key="2">
    <source>
        <dbReference type="EMBL" id="MEA5367394.1"/>
    </source>
</evidence>
<dbReference type="Pfam" id="PF08241">
    <property type="entry name" value="Methyltransf_11"/>
    <property type="match status" value="1"/>
</dbReference>
<accession>A0ABU5RNV5</accession>
<dbReference type="GO" id="GO:0032259">
    <property type="term" value="P:methylation"/>
    <property type="evidence" value="ECO:0007669"/>
    <property type="project" value="UniProtKB-KW"/>
</dbReference>
<dbReference type="EMBL" id="JAYFSI010000022">
    <property type="protein sequence ID" value="MEA5367394.1"/>
    <property type="molecule type" value="Genomic_DNA"/>
</dbReference>
<keyword evidence="3" id="KW-1185">Reference proteome</keyword>
<evidence type="ECO:0000313" key="3">
    <source>
        <dbReference type="Proteomes" id="UP001304298"/>
    </source>
</evidence>
<dbReference type="RefSeq" id="WP_323337360.1">
    <property type="nucleotide sequence ID" value="NZ_JAYFSI010000022.1"/>
</dbReference>
<dbReference type="GO" id="GO:0008168">
    <property type="term" value="F:methyltransferase activity"/>
    <property type="evidence" value="ECO:0007669"/>
    <property type="project" value="UniProtKB-KW"/>
</dbReference>
<keyword evidence="2" id="KW-0808">Transferase</keyword>
<dbReference type="InterPro" id="IPR029063">
    <property type="entry name" value="SAM-dependent_MTases_sf"/>
</dbReference>
<keyword evidence="2" id="KW-0489">Methyltransferase</keyword>
<dbReference type="Proteomes" id="UP001304298">
    <property type="component" value="Unassembled WGS sequence"/>
</dbReference>
<name>A0ABU5RNV5_9PSEU</name>
<gene>
    <name evidence="2" type="ORF">VA596_48240</name>
</gene>